<feature type="domain" description="TF-B3" evidence="7">
    <location>
        <begin position="158"/>
        <end position="254"/>
    </location>
</feature>
<dbReference type="InterPro" id="IPR050655">
    <property type="entry name" value="Plant_B3_domain"/>
</dbReference>
<evidence type="ECO:0000256" key="6">
    <source>
        <dbReference type="SAM" id="MobiDB-lite"/>
    </source>
</evidence>
<dbReference type="PANTHER" id="PTHR31920">
    <property type="entry name" value="B3 DOMAIN-CONTAINING"/>
    <property type="match status" value="1"/>
</dbReference>
<proteinExistence type="predicted"/>
<dbReference type="PROSITE" id="PS50863">
    <property type="entry name" value="B3"/>
    <property type="match status" value="2"/>
</dbReference>
<dbReference type="GO" id="GO:0003677">
    <property type="term" value="F:DNA binding"/>
    <property type="evidence" value="ECO:0007669"/>
    <property type="project" value="UniProtKB-KW"/>
</dbReference>
<name>A0AAW1Y1Z1_RUBAR</name>
<evidence type="ECO:0000259" key="7">
    <source>
        <dbReference type="PROSITE" id="PS50863"/>
    </source>
</evidence>
<evidence type="ECO:0000313" key="9">
    <source>
        <dbReference type="Proteomes" id="UP001457282"/>
    </source>
</evidence>
<sequence>MERGTSENSIEEKEPRFYTIIYPGLNTEILKIPPKFQEHILNELSEKALLKIKDSVYCAWNIRVHQSESGIYLKEGWREFLEDHKVGDGEALVFRYDGRMQFSIQIFDENQVERVNFNYLENETHENPTLANNSELNGGEADYQDSEEKEDATLPKSEVPSFASIIGPRIYNVVVPVDFSRKHLPRGHYDIVLKNSEGRKWKVKVVPYSSTVQLSGGWVKFKRANRINSKDICIFDLVKKKHNGGSHYSKLSDQYVIQELLAD</sequence>
<keyword evidence="5" id="KW-0539">Nucleus</keyword>
<evidence type="ECO:0000256" key="5">
    <source>
        <dbReference type="ARBA" id="ARBA00023242"/>
    </source>
</evidence>
<evidence type="ECO:0000256" key="2">
    <source>
        <dbReference type="ARBA" id="ARBA00023015"/>
    </source>
</evidence>
<evidence type="ECO:0000256" key="1">
    <source>
        <dbReference type="ARBA" id="ARBA00004123"/>
    </source>
</evidence>
<evidence type="ECO:0000256" key="4">
    <source>
        <dbReference type="ARBA" id="ARBA00023163"/>
    </source>
</evidence>
<organism evidence="8 9">
    <name type="scientific">Rubus argutus</name>
    <name type="common">Southern blackberry</name>
    <dbReference type="NCBI Taxonomy" id="59490"/>
    <lineage>
        <taxon>Eukaryota</taxon>
        <taxon>Viridiplantae</taxon>
        <taxon>Streptophyta</taxon>
        <taxon>Embryophyta</taxon>
        <taxon>Tracheophyta</taxon>
        <taxon>Spermatophyta</taxon>
        <taxon>Magnoliopsida</taxon>
        <taxon>eudicotyledons</taxon>
        <taxon>Gunneridae</taxon>
        <taxon>Pentapetalae</taxon>
        <taxon>rosids</taxon>
        <taxon>fabids</taxon>
        <taxon>Rosales</taxon>
        <taxon>Rosaceae</taxon>
        <taxon>Rosoideae</taxon>
        <taxon>Rosoideae incertae sedis</taxon>
        <taxon>Rubus</taxon>
    </lineage>
</organism>
<dbReference type="InterPro" id="IPR003340">
    <property type="entry name" value="B3_DNA-bd"/>
</dbReference>
<evidence type="ECO:0000256" key="3">
    <source>
        <dbReference type="ARBA" id="ARBA00023125"/>
    </source>
</evidence>
<accession>A0AAW1Y1Z1</accession>
<feature type="domain" description="TF-B3" evidence="7">
    <location>
        <begin position="15"/>
        <end position="110"/>
    </location>
</feature>
<evidence type="ECO:0000313" key="8">
    <source>
        <dbReference type="EMBL" id="KAK9942209.1"/>
    </source>
</evidence>
<dbReference type="Gene3D" id="2.40.330.10">
    <property type="entry name" value="DNA-binding pseudobarrel domain"/>
    <property type="match status" value="2"/>
</dbReference>
<dbReference type="InterPro" id="IPR015300">
    <property type="entry name" value="DNA-bd_pseudobarrel_sf"/>
</dbReference>
<dbReference type="EMBL" id="JBEDUW010000002">
    <property type="protein sequence ID" value="KAK9942209.1"/>
    <property type="molecule type" value="Genomic_DNA"/>
</dbReference>
<comment type="subcellular location">
    <subcellularLocation>
        <location evidence="1">Nucleus</location>
    </subcellularLocation>
</comment>
<feature type="compositionally biased region" description="Polar residues" evidence="6">
    <location>
        <begin position="127"/>
        <end position="136"/>
    </location>
</feature>
<dbReference type="Proteomes" id="UP001457282">
    <property type="component" value="Unassembled WGS sequence"/>
</dbReference>
<dbReference type="CDD" id="cd10017">
    <property type="entry name" value="B3_DNA"/>
    <property type="match status" value="2"/>
</dbReference>
<comment type="caution">
    <text evidence="8">The sequence shown here is derived from an EMBL/GenBank/DDBJ whole genome shotgun (WGS) entry which is preliminary data.</text>
</comment>
<dbReference type="Pfam" id="PF02362">
    <property type="entry name" value="B3"/>
    <property type="match status" value="2"/>
</dbReference>
<reference evidence="8 9" key="1">
    <citation type="journal article" date="2023" name="G3 (Bethesda)">
        <title>A chromosome-length genome assembly and annotation of blackberry (Rubus argutus, cv. 'Hillquist').</title>
        <authorList>
            <person name="Bruna T."/>
            <person name="Aryal R."/>
            <person name="Dudchenko O."/>
            <person name="Sargent D.J."/>
            <person name="Mead D."/>
            <person name="Buti M."/>
            <person name="Cavallini A."/>
            <person name="Hytonen T."/>
            <person name="Andres J."/>
            <person name="Pham M."/>
            <person name="Weisz D."/>
            <person name="Mascagni F."/>
            <person name="Usai G."/>
            <person name="Natali L."/>
            <person name="Bassil N."/>
            <person name="Fernandez G.E."/>
            <person name="Lomsadze A."/>
            <person name="Armour M."/>
            <person name="Olukolu B."/>
            <person name="Poorten T."/>
            <person name="Britton C."/>
            <person name="Davik J."/>
            <person name="Ashrafi H."/>
            <person name="Aiden E.L."/>
            <person name="Borodovsky M."/>
            <person name="Worthington M."/>
        </authorList>
    </citation>
    <scope>NUCLEOTIDE SEQUENCE [LARGE SCALE GENOMIC DNA]</scope>
    <source>
        <strain evidence="8">PI 553951</strain>
    </source>
</reference>
<keyword evidence="2" id="KW-0805">Transcription regulation</keyword>
<dbReference type="AlphaFoldDB" id="A0AAW1Y1Z1"/>
<dbReference type="SMART" id="SM01019">
    <property type="entry name" value="B3"/>
    <property type="match status" value="2"/>
</dbReference>
<keyword evidence="3" id="KW-0238">DNA-binding</keyword>
<gene>
    <name evidence="8" type="ORF">M0R45_007887</name>
</gene>
<dbReference type="PANTHER" id="PTHR31920:SF122">
    <property type="entry name" value="B3 DOMAIN-CONTAINING PROTEIN REM23"/>
    <property type="match status" value="1"/>
</dbReference>
<keyword evidence="4" id="KW-0804">Transcription</keyword>
<protein>
    <recommendedName>
        <fullName evidence="7">TF-B3 domain-containing protein</fullName>
    </recommendedName>
</protein>
<feature type="region of interest" description="Disordered" evidence="6">
    <location>
        <begin position="126"/>
        <end position="155"/>
    </location>
</feature>
<keyword evidence="9" id="KW-1185">Reference proteome</keyword>
<dbReference type="GO" id="GO:0005634">
    <property type="term" value="C:nucleus"/>
    <property type="evidence" value="ECO:0007669"/>
    <property type="project" value="UniProtKB-SubCell"/>
</dbReference>
<dbReference type="SUPFAM" id="SSF101936">
    <property type="entry name" value="DNA-binding pseudobarrel domain"/>
    <property type="match status" value="2"/>
</dbReference>